<dbReference type="EMBL" id="FXUG01000018">
    <property type="protein sequence ID" value="SMP74663.1"/>
    <property type="molecule type" value="Genomic_DNA"/>
</dbReference>
<feature type="transmembrane region" description="Helical" evidence="2">
    <location>
        <begin position="36"/>
        <end position="54"/>
    </location>
</feature>
<proteinExistence type="predicted"/>
<gene>
    <name evidence="4" type="ORF">SAMN06265222_1185</name>
</gene>
<dbReference type="InterPro" id="IPR001769">
    <property type="entry name" value="Gingipain"/>
</dbReference>
<dbReference type="Gene3D" id="3.40.50.1460">
    <property type="match status" value="1"/>
</dbReference>
<evidence type="ECO:0000313" key="4">
    <source>
        <dbReference type="EMBL" id="SMP74663.1"/>
    </source>
</evidence>
<keyword evidence="2" id="KW-0812">Transmembrane</keyword>
<name>A0ABY1QNB2_9BACT</name>
<dbReference type="Pfam" id="PF01364">
    <property type="entry name" value="Peptidase_C25"/>
    <property type="match status" value="1"/>
</dbReference>
<evidence type="ECO:0000256" key="1">
    <source>
        <dbReference type="ARBA" id="ARBA00022729"/>
    </source>
</evidence>
<dbReference type="Gene3D" id="3.40.50.10390">
    <property type="entry name" value="Gingipain r, domain 1"/>
    <property type="match status" value="1"/>
</dbReference>
<evidence type="ECO:0000256" key="2">
    <source>
        <dbReference type="SAM" id="Phobius"/>
    </source>
</evidence>
<comment type="caution">
    <text evidence="4">The sequence shown here is derived from an EMBL/GenBank/DDBJ whole genome shotgun (WGS) entry which is preliminary data.</text>
</comment>
<evidence type="ECO:0000259" key="3">
    <source>
        <dbReference type="Pfam" id="PF01364"/>
    </source>
</evidence>
<evidence type="ECO:0000313" key="5">
    <source>
        <dbReference type="Proteomes" id="UP001158067"/>
    </source>
</evidence>
<keyword evidence="1" id="KW-0732">Signal</keyword>
<keyword evidence="2" id="KW-1133">Transmembrane helix</keyword>
<keyword evidence="2" id="KW-0472">Membrane</keyword>
<keyword evidence="5" id="KW-1185">Reference proteome</keyword>
<dbReference type="RefSeq" id="WP_283434915.1">
    <property type="nucleotide sequence ID" value="NZ_FXUG01000018.1"/>
</dbReference>
<protein>
    <submittedName>
        <fullName evidence="4">Peptidase family C25</fullName>
    </submittedName>
</protein>
<dbReference type="Proteomes" id="UP001158067">
    <property type="component" value="Unassembled WGS sequence"/>
</dbReference>
<sequence length="608" mass="64994">MNKRDQRWSPGFRPLPDAAVQHQCWRPRACRDASAIGGRVGFCVFAFWIAWFAISNASVANESDVVVVCHDSLRDELQPWVQLRTGQGLSVAFCSNAGTARQTAAGIRDVAGPSTRYVVLVGDAPAVGTRTAVSSQDPSRMAMDELRIPTFYLASRVTEKYGSTPTFPSDAPYGDLDSDGRSDAAVGRIPVLNSTQLSAMVDRLIAYEVSTDFGRWRQNLQLTAGVGGFGAVVDGAIETVTRTVLTSALPPDAKPQIAYASPGHLFCPVGEPFADCVLRRYRSGARFWIYAGHGSVDRLDLLERSGGDSAGLNGKGSDWQVRSLLNNQSVSQLDAVPSRASIAVLLACYTGAFDAASGSLAEQMLLTPGGPIAVLAASRLTMPYGNARFGLSLLESVYQPMPNSTVGLPNVNPRLGDAILRTHQHLQSGQAGSTTQTIVDGVATLISPAGSDLGDERVEHAALYQLMGDPTLRLFQPVALEMTPHVQKLVDGVAGNPDATRQIDVEIASPIAGTARVWIDRPLNQVSHAQVSLASDKQRAGELTTDHDPHGCTLTEVMMPIQSDEVATASLQLPADFNGSVVVRAFVQGRDQWATAAKRQLIHRSLAK</sequence>
<accession>A0ABY1QNB2</accession>
<reference evidence="4 5" key="1">
    <citation type="submission" date="2017-05" db="EMBL/GenBank/DDBJ databases">
        <authorList>
            <person name="Varghese N."/>
            <person name="Submissions S."/>
        </authorList>
    </citation>
    <scope>NUCLEOTIDE SEQUENCE [LARGE SCALE GENOMIC DNA]</scope>
    <source>
        <strain evidence="4 5">DSM 25457</strain>
    </source>
</reference>
<dbReference type="InterPro" id="IPR029030">
    <property type="entry name" value="Caspase-like_dom_sf"/>
</dbReference>
<feature type="domain" description="Gingipain" evidence="3">
    <location>
        <begin position="66"/>
        <end position="474"/>
    </location>
</feature>
<dbReference type="SUPFAM" id="SSF52129">
    <property type="entry name" value="Caspase-like"/>
    <property type="match status" value="1"/>
</dbReference>
<dbReference type="InterPro" id="IPR029031">
    <property type="entry name" value="Gingipain_N_sf"/>
</dbReference>
<organism evidence="4 5">
    <name type="scientific">Neorhodopirellula lusitana</name>
    <dbReference type="NCBI Taxonomy" id="445327"/>
    <lineage>
        <taxon>Bacteria</taxon>
        <taxon>Pseudomonadati</taxon>
        <taxon>Planctomycetota</taxon>
        <taxon>Planctomycetia</taxon>
        <taxon>Pirellulales</taxon>
        <taxon>Pirellulaceae</taxon>
        <taxon>Neorhodopirellula</taxon>
    </lineage>
</organism>